<evidence type="ECO:0000313" key="2">
    <source>
        <dbReference type="EMBL" id="KAK9010688.1"/>
    </source>
</evidence>
<organism evidence="2 3">
    <name type="scientific">Hibiscus sabdariffa</name>
    <name type="common">roselle</name>
    <dbReference type="NCBI Taxonomy" id="183260"/>
    <lineage>
        <taxon>Eukaryota</taxon>
        <taxon>Viridiplantae</taxon>
        <taxon>Streptophyta</taxon>
        <taxon>Embryophyta</taxon>
        <taxon>Tracheophyta</taxon>
        <taxon>Spermatophyta</taxon>
        <taxon>Magnoliopsida</taxon>
        <taxon>eudicotyledons</taxon>
        <taxon>Gunneridae</taxon>
        <taxon>Pentapetalae</taxon>
        <taxon>rosids</taxon>
        <taxon>malvids</taxon>
        <taxon>Malvales</taxon>
        <taxon>Malvaceae</taxon>
        <taxon>Malvoideae</taxon>
        <taxon>Hibiscus</taxon>
    </lineage>
</organism>
<dbReference type="Proteomes" id="UP001396334">
    <property type="component" value="Unassembled WGS sequence"/>
</dbReference>
<comment type="caution">
    <text evidence="2">The sequence shown here is derived from an EMBL/GenBank/DDBJ whole genome shotgun (WGS) entry which is preliminary data.</text>
</comment>
<feature type="chain" id="PRO_5047207676" description="Secreted protein" evidence="1">
    <location>
        <begin position="31"/>
        <end position="76"/>
    </location>
</feature>
<name>A0ABR2RD07_9ROSI</name>
<proteinExistence type="predicted"/>
<evidence type="ECO:0000313" key="3">
    <source>
        <dbReference type="Proteomes" id="UP001396334"/>
    </source>
</evidence>
<evidence type="ECO:0000256" key="1">
    <source>
        <dbReference type="SAM" id="SignalP"/>
    </source>
</evidence>
<accession>A0ABR2RD07</accession>
<gene>
    <name evidence="2" type="ORF">V6N11_043561</name>
</gene>
<reference evidence="2 3" key="1">
    <citation type="journal article" date="2024" name="G3 (Bethesda)">
        <title>Genome assembly of Hibiscus sabdariffa L. provides insights into metabolisms of medicinal natural products.</title>
        <authorList>
            <person name="Kim T."/>
        </authorList>
    </citation>
    <scope>NUCLEOTIDE SEQUENCE [LARGE SCALE GENOMIC DNA]</scope>
    <source>
        <strain evidence="2">TK-2024</strain>
        <tissue evidence="2">Old leaves</tissue>
    </source>
</reference>
<keyword evidence="3" id="KW-1185">Reference proteome</keyword>
<evidence type="ECO:0008006" key="4">
    <source>
        <dbReference type="Google" id="ProtNLM"/>
    </source>
</evidence>
<feature type="signal peptide" evidence="1">
    <location>
        <begin position="1"/>
        <end position="30"/>
    </location>
</feature>
<sequence length="76" mass="8993">MIISVFLSFRRKLWFLIRLTSVAVLRMGKPRNNAQMEGSDRLAYGVWRWRVKRTSQDGLSSRAEHLKMVNLLSRTR</sequence>
<protein>
    <recommendedName>
        <fullName evidence="4">Secreted protein</fullName>
    </recommendedName>
</protein>
<dbReference type="EMBL" id="JBBPBN010000023">
    <property type="protein sequence ID" value="KAK9010688.1"/>
    <property type="molecule type" value="Genomic_DNA"/>
</dbReference>
<keyword evidence="1" id="KW-0732">Signal</keyword>